<organism evidence="3 4">
    <name type="scientific">Paracoccus aurantiacus</name>
    <dbReference type="NCBI Taxonomy" id="2599412"/>
    <lineage>
        <taxon>Bacteria</taxon>
        <taxon>Pseudomonadati</taxon>
        <taxon>Pseudomonadota</taxon>
        <taxon>Alphaproteobacteria</taxon>
        <taxon>Rhodobacterales</taxon>
        <taxon>Paracoccaceae</taxon>
        <taxon>Paracoccus</taxon>
    </lineage>
</organism>
<accession>A0A5C6S647</accession>
<dbReference type="PANTHER" id="PTHR46623">
    <property type="entry name" value="CARBOXYMETHYLENEBUTENOLIDASE-RELATED"/>
    <property type="match status" value="1"/>
</dbReference>
<dbReference type="InterPro" id="IPR029058">
    <property type="entry name" value="AB_hydrolase_fold"/>
</dbReference>
<reference evidence="3 4" key="1">
    <citation type="submission" date="2019-08" db="EMBL/GenBank/DDBJ databases">
        <authorList>
            <person name="Ye J."/>
        </authorList>
    </citation>
    <scope>NUCLEOTIDE SEQUENCE [LARGE SCALE GENOMIC DNA]</scope>
    <source>
        <strain evidence="3 4">TK008</strain>
    </source>
</reference>
<dbReference type="InterPro" id="IPR002925">
    <property type="entry name" value="Dienelactn_hydro"/>
</dbReference>
<evidence type="ECO:0000256" key="1">
    <source>
        <dbReference type="SAM" id="SignalP"/>
    </source>
</evidence>
<dbReference type="RefSeq" id="WP_147097185.1">
    <property type="nucleotide sequence ID" value="NZ_JBHUFH010000001.1"/>
</dbReference>
<protein>
    <submittedName>
        <fullName evidence="3">Dienelactone hydrolase family protein</fullName>
    </submittedName>
</protein>
<dbReference type="InterPro" id="IPR051049">
    <property type="entry name" value="Dienelactone_hydrolase-like"/>
</dbReference>
<dbReference type="SUPFAM" id="SSF53474">
    <property type="entry name" value="alpha/beta-Hydrolases"/>
    <property type="match status" value="1"/>
</dbReference>
<evidence type="ECO:0000259" key="2">
    <source>
        <dbReference type="Pfam" id="PF01738"/>
    </source>
</evidence>
<dbReference type="Proteomes" id="UP000321562">
    <property type="component" value="Unassembled WGS sequence"/>
</dbReference>
<proteinExistence type="predicted"/>
<name>A0A5C6S647_9RHOB</name>
<dbReference type="GO" id="GO:0016787">
    <property type="term" value="F:hydrolase activity"/>
    <property type="evidence" value="ECO:0007669"/>
    <property type="project" value="UniProtKB-KW"/>
</dbReference>
<feature type="chain" id="PRO_5022835391" evidence="1">
    <location>
        <begin position="19"/>
        <end position="244"/>
    </location>
</feature>
<comment type="caution">
    <text evidence="3">The sequence shown here is derived from an EMBL/GenBank/DDBJ whole genome shotgun (WGS) entry which is preliminary data.</text>
</comment>
<dbReference type="Gene3D" id="3.40.50.1820">
    <property type="entry name" value="alpha/beta hydrolase"/>
    <property type="match status" value="1"/>
</dbReference>
<feature type="signal peptide" evidence="1">
    <location>
        <begin position="1"/>
        <end position="18"/>
    </location>
</feature>
<sequence length="244" mass="26099">MKIIAATAAMALSGAAFAGEAVDYSADDREFEGYVAKAENPKGSVVIIHDWDGLTDYEKKRADMLAEQGYNAFAVDLYGKGVRPDSVEGNRAETEKLYNDRETMRALMNAGLAAAAEQGVTTPVVAGYCFGGAAALEMAREQPQEVIGYATFHGGLDTPEGQDYSAAKAPIRIYHGGADTGPDMATFAGFIDQLETAGTPYKAEIYAGAPHAFTVFGSDRYREEADQRSWSDFLAFLGETMPGV</sequence>
<keyword evidence="4" id="KW-1185">Reference proteome</keyword>
<keyword evidence="1" id="KW-0732">Signal</keyword>
<dbReference type="EMBL" id="VOPL01000002">
    <property type="protein sequence ID" value="TXB69895.1"/>
    <property type="molecule type" value="Genomic_DNA"/>
</dbReference>
<dbReference type="AlphaFoldDB" id="A0A5C6S647"/>
<dbReference type="Pfam" id="PF01738">
    <property type="entry name" value="DLH"/>
    <property type="match status" value="1"/>
</dbReference>
<keyword evidence="3" id="KW-0378">Hydrolase</keyword>
<feature type="domain" description="Dienelactone hydrolase" evidence="2">
    <location>
        <begin position="31"/>
        <end position="239"/>
    </location>
</feature>
<evidence type="ECO:0000313" key="4">
    <source>
        <dbReference type="Proteomes" id="UP000321562"/>
    </source>
</evidence>
<evidence type="ECO:0000313" key="3">
    <source>
        <dbReference type="EMBL" id="TXB69895.1"/>
    </source>
</evidence>
<dbReference type="PANTHER" id="PTHR46623:SF6">
    <property type="entry name" value="ALPHA_BETA-HYDROLASES SUPERFAMILY PROTEIN"/>
    <property type="match status" value="1"/>
</dbReference>
<gene>
    <name evidence="3" type="ORF">FQV27_07235</name>
</gene>
<dbReference type="OrthoDB" id="9787933at2"/>